<evidence type="ECO:0000313" key="3">
    <source>
        <dbReference type="Proteomes" id="UP001140949"/>
    </source>
</evidence>
<sequence>MTNLKGVALGLVRVTKETFAGYNFCGFLSFFMENFSRRGGCPKLSNNGSKDDKDRGVVNIHVILQCRHLNGDVIAGRRWEFLATRARVRCLRSEPCSQAN</sequence>
<reference evidence="2" key="2">
    <citation type="submission" date="2023-04" db="EMBL/GenBank/DDBJ databases">
        <authorList>
            <person name="Bruccoleri R.E."/>
            <person name="Oakeley E.J."/>
            <person name="Faust A.-M."/>
            <person name="Dessus-Babus S."/>
            <person name="Altorfer M."/>
            <person name="Burckhardt D."/>
            <person name="Oertli M."/>
            <person name="Naumann U."/>
            <person name="Petersen F."/>
            <person name="Wong J."/>
        </authorList>
    </citation>
    <scope>NUCLEOTIDE SEQUENCE</scope>
    <source>
        <strain evidence="2">GSM-AAB239-AS_SAM_17_03QT</strain>
        <tissue evidence="2">Leaf</tissue>
    </source>
</reference>
<organism evidence="2 3">
    <name type="scientific">Iris pallida</name>
    <name type="common">Sweet iris</name>
    <dbReference type="NCBI Taxonomy" id="29817"/>
    <lineage>
        <taxon>Eukaryota</taxon>
        <taxon>Viridiplantae</taxon>
        <taxon>Streptophyta</taxon>
        <taxon>Embryophyta</taxon>
        <taxon>Tracheophyta</taxon>
        <taxon>Spermatophyta</taxon>
        <taxon>Magnoliopsida</taxon>
        <taxon>Liliopsida</taxon>
        <taxon>Asparagales</taxon>
        <taxon>Iridaceae</taxon>
        <taxon>Iridoideae</taxon>
        <taxon>Irideae</taxon>
        <taxon>Iris</taxon>
    </lineage>
</organism>
<dbReference type="Proteomes" id="UP001140949">
    <property type="component" value="Unassembled WGS sequence"/>
</dbReference>
<comment type="caution">
    <text evidence="2">The sequence shown here is derived from an EMBL/GenBank/DDBJ whole genome shotgun (WGS) entry which is preliminary data.</text>
</comment>
<evidence type="ECO:0000313" key="2">
    <source>
        <dbReference type="EMBL" id="KAJ6806794.1"/>
    </source>
</evidence>
<dbReference type="EMBL" id="JANAVB010034417">
    <property type="protein sequence ID" value="KAJ6806793.1"/>
    <property type="molecule type" value="Genomic_DNA"/>
</dbReference>
<gene>
    <name evidence="1" type="ORF">M6B38_105610</name>
    <name evidence="2" type="ORF">M6B38_105615</name>
</gene>
<name>A0AAX6ERU4_IRIPA</name>
<evidence type="ECO:0000313" key="1">
    <source>
        <dbReference type="EMBL" id="KAJ6806793.1"/>
    </source>
</evidence>
<dbReference type="AlphaFoldDB" id="A0AAX6ERU4"/>
<accession>A0AAX6ERU4</accession>
<proteinExistence type="predicted"/>
<protein>
    <submittedName>
        <fullName evidence="2">Kinesin-like protein KIN-5A</fullName>
    </submittedName>
</protein>
<dbReference type="EMBL" id="JANAVB010034417">
    <property type="protein sequence ID" value="KAJ6806794.1"/>
    <property type="molecule type" value="Genomic_DNA"/>
</dbReference>
<reference evidence="2" key="1">
    <citation type="journal article" date="2023" name="GigaByte">
        <title>Genome assembly of the bearded iris, Iris pallida Lam.</title>
        <authorList>
            <person name="Bruccoleri R.E."/>
            <person name="Oakeley E.J."/>
            <person name="Faust A.M.E."/>
            <person name="Altorfer M."/>
            <person name="Dessus-Babus S."/>
            <person name="Burckhardt D."/>
            <person name="Oertli M."/>
            <person name="Naumann U."/>
            <person name="Petersen F."/>
            <person name="Wong J."/>
        </authorList>
    </citation>
    <scope>NUCLEOTIDE SEQUENCE</scope>
    <source>
        <strain evidence="2">GSM-AAB239-AS_SAM_17_03QT</strain>
    </source>
</reference>
<keyword evidence="3" id="KW-1185">Reference proteome</keyword>